<dbReference type="InterPro" id="IPR006439">
    <property type="entry name" value="HAD-SF_hydro_IA"/>
</dbReference>
<protein>
    <submittedName>
        <fullName evidence="1">Phosphatase</fullName>
    </submittedName>
</protein>
<dbReference type="Gene3D" id="3.40.50.1000">
    <property type="entry name" value="HAD superfamily/HAD-like"/>
    <property type="match status" value="1"/>
</dbReference>
<organism evidence="1 2">
    <name type="scientific">Megasphaera elsdenii</name>
    <dbReference type="NCBI Taxonomy" id="907"/>
    <lineage>
        <taxon>Bacteria</taxon>
        <taxon>Bacillati</taxon>
        <taxon>Bacillota</taxon>
        <taxon>Negativicutes</taxon>
        <taxon>Veillonellales</taxon>
        <taxon>Veillonellaceae</taxon>
        <taxon>Megasphaera</taxon>
    </lineage>
</organism>
<dbReference type="PRINTS" id="PR00413">
    <property type="entry name" value="HADHALOGNASE"/>
</dbReference>
<dbReference type="Gene3D" id="1.10.150.240">
    <property type="entry name" value="Putative phosphatase, domain 2"/>
    <property type="match status" value="1"/>
</dbReference>
<dbReference type="FunFam" id="3.40.50.1000:FF:000022">
    <property type="entry name" value="Phosphoglycolate phosphatase"/>
    <property type="match status" value="1"/>
</dbReference>
<dbReference type="InterPro" id="IPR041492">
    <property type="entry name" value="HAD_2"/>
</dbReference>
<dbReference type="Pfam" id="PF13419">
    <property type="entry name" value="HAD_2"/>
    <property type="match status" value="1"/>
</dbReference>
<dbReference type="EMBL" id="CP027569">
    <property type="protein sequence ID" value="AVO27198.1"/>
    <property type="molecule type" value="Genomic_DNA"/>
</dbReference>
<dbReference type="PROSITE" id="PS01228">
    <property type="entry name" value="COF_1"/>
    <property type="match status" value="1"/>
</dbReference>
<gene>
    <name evidence="1" type="ORF">C6Y28_06060</name>
</gene>
<dbReference type="SUPFAM" id="SSF56784">
    <property type="entry name" value="HAD-like"/>
    <property type="match status" value="1"/>
</dbReference>
<evidence type="ECO:0000313" key="1">
    <source>
        <dbReference type="EMBL" id="AVO27198.1"/>
    </source>
</evidence>
<dbReference type="InterPro" id="IPR023198">
    <property type="entry name" value="PGP-like_dom2"/>
</dbReference>
<dbReference type="Proteomes" id="UP000238358">
    <property type="component" value="Chromosome"/>
</dbReference>
<dbReference type="PANTHER" id="PTHR43434">
    <property type="entry name" value="PHOSPHOGLYCOLATE PHOSPHATASE"/>
    <property type="match status" value="1"/>
</dbReference>
<dbReference type="RefSeq" id="WP_027895412.1">
    <property type="nucleotide sequence ID" value="NZ_CP027569.1"/>
</dbReference>
<dbReference type="SFLD" id="SFLDG01135">
    <property type="entry name" value="C1.5.6:_HAD__Beta-PGM__Phospha"/>
    <property type="match status" value="1"/>
</dbReference>
<accession>A0A2S0M6W5</accession>
<dbReference type="NCBIfam" id="TIGR01509">
    <property type="entry name" value="HAD-SF-IA-v3"/>
    <property type="match status" value="1"/>
</dbReference>
<dbReference type="NCBIfam" id="TIGR01549">
    <property type="entry name" value="HAD-SF-IA-v1"/>
    <property type="match status" value="1"/>
</dbReference>
<reference evidence="1 2" key="1">
    <citation type="journal article" date="2018" name="Genome Announc.">
        <title>Complete genomes of two Megasphaera elsdenii strains, NCIMB 702410 and ATCC 25940.</title>
        <authorList>
            <person name="Hatmaker E.A."/>
            <person name="O'Dell K."/>
            <person name="Riley L.A."/>
            <person name="Klingeman D.M."/>
            <person name="Guss A.M."/>
        </authorList>
    </citation>
    <scope>NUCLEOTIDE SEQUENCE [LARGE SCALE GENOMIC DNA]</scope>
    <source>
        <strain evidence="1 2">NCIMB702410</strain>
    </source>
</reference>
<dbReference type="InterPro" id="IPR036412">
    <property type="entry name" value="HAD-like_sf"/>
</dbReference>
<dbReference type="GO" id="GO:0005829">
    <property type="term" value="C:cytosol"/>
    <property type="evidence" value="ECO:0007669"/>
    <property type="project" value="TreeGrafter"/>
</dbReference>
<dbReference type="GO" id="GO:0008967">
    <property type="term" value="F:phosphoglycolate phosphatase activity"/>
    <property type="evidence" value="ECO:0007669"/>
    <property type="project" value="TreeGrafter"/>
</dbReference>
<evidence type="ECO:0000313" key="2">
    <source>
        <dbReference type="Proteomes" id="UP000238358"/>
    </source>
</evidence>
<dbReference type="AlphaFoldDB" id="A0A2S0M6W5"/>
<dbReference type="GO" id="GO:0006281">
    <property type="term" value="P:DNA repair"/>
    <property type="evidence" value="ECO:0007669"/>
    <property type="project" value="TreeGrafter"/>
</dbReference>
<dbReference type="SFLD" id="SFLDS00003">
    <property type="entry name" value="Haloacid_Dehalogenase"/>
    <property type="match status" value="1"/>
</dbReference>
<sequence length="240" mass="26459">MQYKTYKAAIFDMDGTVLNTLEDLTSALNHVLAETGHDHDYGIAQVRQFFGSGVQVAITRALAIEKGIASYEQLEYVGQDGDTITPRVDAQEVRRIQDIFRPYYAAHCAIQTGEYAGISPLLRQLRAAGIQTAVVSNKPDPAVQKLTADYFQGLFDLALGEQPQIRRKPAPDMVLKALKDSGLTPEQAVYIGDSEIDIQTAENAGLDCLSVTWGFRSKTFLQNHGARFLVDTPEEIAAFF</sequence>
<proteinExistence type="predicted"/>
<name>A0A2S0M6W5_MEGEL</name>
<dbReference type="InterPro" id="IPR050155">
    <property type="entry name" value="HAD-like_hydrolase_sf"/>
</dbReference>
<dbReference type="InterPro" id="IPR023214">
    <property type="entry name" value="HAD_sf"/>
</dbReference>
<dbReference type="OrthoDB" id="9807630at2"/>
<dbReference type="SFLD" id="SFLDG01129">
    <property type="entry name" value="C1.5:_HAD__Beta-PGM__Phosphata"/>
    <property type="match status" value="1"/>
</dbReference>
<dbReference type="PANTHER" id="PTHR43434:SF1">
    <property type="entry name" value="PHOSPHOGLYCOLATE PHOSPHATASE"/>
    <property type="match status" value="1"/>
</dbReference>